<dbReference type="SUPFAM" id="SSF46955">
    <property type="entry name" value="Putative DNA-binding domain"/>
    <property type="match status" value="1"/>
</dbReference>
<evidence type="ECO:0000313" key="3">
    <source>
        <dbReference type="Proteomes" id="UP000465622"/>
    </source>
</evidence>
<organism evidence="2 3">
    <name type="scientific">Mycolicibacterium mageritense</name>
    <name type="common">Mycobacterium mageritense</name>
    <dbReference type="NCBI Taxonomy" id="53462"/>
    <lineage>
        <taxon>Bacteria</taxon>
        <taxon>Bacillati</taxon>
        <taxon>Actinomycetota</taxon>
        <taxon>Actinomycetes</taxon>
        <taxon>Mycobacteriales</taxon>
        <taxon>Mycobacteriaceae</taxon>
        <taxon>Mycolicibacterium</taxon>
    </lineage>
</organism>
<proteinExistence type="predicted"/>
<dbReference type="InterPro" id="IPR009061">
    <property type="entry name" value="DNA-bd_dom_put_sf"/>
</dbReference>
<gene>
    <name evidence="2" type="ORF">MMAGJ_73460</name>
</gene>
<reference evidence="2 3" key="1">
    <citation type="journal article" date="2019" name="Emerg. Microbes Infect.">
        <title>Comprehensive subspecies identification of 175 nontuberculous mycobacteria species based on 7547 genomic profiles.</title>
        <authorList>
            <person name="Matsumoto Y."/>
            <person name="Kinjo T."/>
            <person name="Motooka D."/>
            <person name="Nabeya D."/>
            <person name="Jung N."/>
            <person name="Uechi K."/>
            <person name="Horii T."/>
            <person name="Iida T."/>
            <person name="Fujita J."/>
            <person name="Nakamura S."/>
        </authorList>
    </citation>
    <scope>NUCLEOTIDE SEQUENCE [LARGE SCALE GENOMIC DNA]</scope>
    <source>
        <strain evidence="2 3">JCM 12375</strain>
    </source>
</reference>
<dbReference type="Pfam" id="PF12728">
    <property type="entry name" value="HTH_17"/>
    <property type="match status" value="1"/>
</dbReference>
<dbReference type="InterPro" id="IPR041657">
    <property type="entry name" value="HTH_17"/>
</dbReference>
<evidence type="ECO:0000313" key="2">
    <source>
        <dbReference type="EMBL" id="BBX38064.1"/>
    </source>
</evidence>
<dbReference type="NCBIfam" id="TIGR01764">
    <property type="entry name" value="excise"/>
    <property type="match status" value="1"/>
</dbReference>
<keyword evidence="3" id="KW-1185">Reference proteome</keyword>
<dbReference type="RefSeq" id="WP_036443209.1">
    <property type="nucleotide sequence ID" value="NZ_AP022567.1"/>
</dbReference>
<feature type="domain" description="Helix-turn-helix" evidence="1">
    <location>
        <begin position="31"/>
        <end position="79"/>
    </location>
</feature>
<dbReference type="Proteomes" id="UP000465622">
    <property type="component" value="Chromosome"/>
</dbReference>
<name>A0ABM7I587_MYCME</name>
<dbReference type="InterPro" id="IPR010093">
    <property type="entry name" value="SinI_DNA-bd"/>
</dbReference>
<dbReference type="EMBL" id="AP022567">
    <property type="protein sequence ID" value="BBX38064.1"/>
    <property type="molecule type" value="Genomic_DNA"/>
</dbReference>
<sequence length="84" mass="8860">MSTNADELTAVIAALVAAAQTTTDAEPPRTLLTVSETAEMLRCGQTTVYQLLKDGRLASVKIGRRRLVRADAVERFIDAGGAAA</sequence>
<evidence type="ECO:0000259" key="1">
    <source>
        <dbReference type="Pfam" id="PF12728"/>
    </source>
</evidence>
<protein>
    <recommendedName>
        <fullName evidence="1">Helix-turn-helix domain-containing protein</fullName>
    </recommendedName>
</protein>
<accession>A0ABM7I587</accession>